<dbReference type="GO" id="GO:0016887">
    <property type="term" value="F:ATP hydrolysis activity"/>
    <property type="evidence" value="ECO:0007669"/>
    <property type="project" value="InterPro"/>
</dbReference>
<dbReference type="InterPro" id="IPR003593">
    <property type="entry name" value="AAA+_ATPase"/>
</dbReference>
<accession>Q22MC3</accession>
<feature type="domain" description="AAA+ ATPase" evidence="4">
    <location>
        <begin position="172"/>
        <end position="307"/>
    </location>
</feature>
<dbReference type="GeneID" id="7844723"/>
<dbReference type="FunCoup" id="Q22MC3">
    <property type="interactions" value="665"/>
</dbReference>
<dbReference type="InterPro" id="IPR003960">
    <property type="entry name" value="ATPase_AAA_CS"/>
</dbReference>
<organism evidence="5 6">
    <name type="scientific">Tetrahymena thermophila (strain SB210)</name>
    <dbReference type="NCBI Taxonomy" id="312017"/>
    <lineage>
        <taxon>Eukaryota</taxon>
        <taxon>Sar</taxon>
        <taxon>Alveolata</taxon>
        <taxon>Ciliophora</taxon>
        <taxon>Intramacronucleata</taxon>
        <taxon>Oligohymenophorea</taxon>
        <taxon>Hymenostomatida</taxon>
        <taxon>Tetrahymenina</taxon>
        <taxon>Tetrahymenidae</taxon>
        <taxon>Tetrahymena</taxon>
    </lineage>
</organism>
<dbReference type="KEGG" id="tet:TTHERM_00036960"/>
<dbReference type="SMART" id="SM00382">
    <property type="entry name" value="AAA"/>
    <property type="match status" value="1"/>
</dbReference>
<dbReference type="Gene3D" id="1.10.8.60">
    <property type="match status" value="1"/>
</dbReference>
<evidence type="ECO:0000313" key="5">
    <source>
        <dbReference type="EMBL" id="EAR86317.2"/>
    </source>
</evidence>
<sequence length="440" mass="49550">MFYGGNNAPSFKLDNTQIRNETQYLIEKGRRSFNEGDTIEEKDKGISTFLQGLKKLELWIQRETDTLILNTLKTQYQNNYKEVETMLTKLEQIKKNGNQPMAIAQGGGGGNNNSNKDENTKFKEALQETIVPEKPNIKWDDIAGLVKAKESLKEAVILPIRFPEIFKGARKPWKGILLYGPPGTGKTYLAKACATETEGTFFSVSSADLVSKYVGESEKLIKNLFALAREKKPSIIFIDEVDSLCGNRSDGENDASRRVKTEFLVQMQGVGNDDQGVLVLGATNLPWALDPAIRRRFEKRIYIPLPDQPARKFLLKHNLKNTPNTLKEEDFERLSQLTDGFSGADMSIFVRDAVLEPVRRLQIATKFKKLPGDKYMPVEDNASGPDIVNLNYLSLNQQQLELPQISAQDFEIAIKKAKGTVGKDQLKDYEKWTTEFGQDG</sequence>
<keyword evidence="1 3" id="KW-0547">Nucleotide-binding</keyword>
<dbReference type="GO" id="GO:0007033">
    <property type="term" value="P:vacuole organization"/>
    <property type="evidence" value="ECO:0007669"/>
    <property type="project" value="TreeGrafter"/>
</dbReference>
<dbReference type="RefSeq" id="XP_977097.2">
    <property type="nucleotide sequence ID" value="XM_972004.3"/>
</dbReference>
<evidence type="ECO:0000313" key="6">
    <source>
        <dbReference type="Proteomes" id="UP000009168"/>
    </source>
</evidence>
<comment type="similarity">
    <text evidence="3">Belongs to the AAA ATPase family.</text>
</comment>
<evidence type="ECO:0000259" key="4">
    <source>
        <dbReference type="SMART" id="SM00382"/>
    </source>
</evidence>
<dbReference type="GO" id="GO:0005524">
    <property type="term" value="F:ATP binding"/>
    <property type="evidence" value="ECO:0007669"/>
    <property type="project" value="UniProtKB-KW"/>
</dbReference>
<dbReference type="GO" id="GO:0016197">
    <property type="term" value="P:endosomal transport"/>
    <property type="evidence" value="ECO:0007669"/>
    <property type="project" value="TreeGrafter"/>
</dbReference>
<dbReference type="AlphaFoldDB" id="Q22MC3"/>
<dbReference type="Pfam" id="PF00004">
    <property type="entry name" value="AAA"/>
    <property type="match status" value="1"/>
</dbReference>
<name>Q22MC3_TETTS</name>
<dbReference type="EMBL" id="GG662720">
    <property type="protein sequence ID" value="EAR86317.2"/>
    <property type="molecule type" value="Genomic_DNA"/>
</dbReference>
<dbReference type="Pfam" id="PF17862">
    <property type="entry name" value="AAA_lid_3"/>
    <property type="match status" value="1"/>
</dbReference>
<keyword evidence="2 3" id="KW-0067">ATP-binding</keyword>
<dbReference type="PANTHER" id="PTHR23074:SF83">
    <property type="entry name" value="VACUOLAR PROTEIN SORTING-ASSOCIATED PROTEIN 4A"/>
    <property type="match status" value="1"/>
</dbReference>
<dbReference type="PANTHER" id="PTHR23074">
    <property type="entry name" value="AAA DOMAIN-CONTAINING"/>
    <property type="match status" value="1"/>
</dbReference>
<evidence type="ECO:0000256" key="3">
    <source>
        <dbReference type="RuleBase" id="RU003651"/>
    </source>
</evidence>
<dbReference type="SUPFAM" id="SSF52540">
    <property type="entry name" value="P-loop containing nucleoside triphosphate hydrolases"/>
    <property type="match status" value="1"/>
</dbReference>
<dbReference type="Proteomes" id="UP000009168">
    <property type="component" value="Unassembled WGS sequence"/>
</dbReference>
<dbReference type="InterPro" id="IPR041569">
    <property type="entry name" value="AAA_lid_3"/>
</dbReference>
<dbReference type="InParanoid" id="Q22MC3"/>
<dbReference type="STRING" id="312017.Q22MC3"/>
<dbReference type="OMA" id="NRRPWRA"/>
<dbReference type="Pfam" id="PF09336">
    <property type="entry name" value="Vps4_C"/>
    <property type="match status" value="1"/>
</dbReference>
<reference evidence="6" key="1">
    <citation type="journal article" date="2006" name="PLoS Biol.">
        <title>Macronuclear genome sequence of the ciliate Tetrahymena thermophila, a model eukaryote.</title>
        <authorList>
            <person name="Eisen J.A."/>
            <person name="Coyne R.S."/>
            <person name="Wu M."/>
            <person name="Wu D."/>
            <person name="Thiagarajan M."/>
            <person name="Wortman J.R."/>
            <person name="Badger J.H."/>
            <person name="Ren Q."/>
            <person name="Amedeo P."/>
            <person name="Jones K.M."/>
            <person name="Tallon L.J."/>
            <person name="Delcher A.L."/>
            <person name="Salzberg S.L."/>
            <person name="Silva J.C."/>
            <person name="Haas B.J."/>
            <person name="Majoros W.H."/>
            <person name="Farzad M."/>
            <person name="Carlton J.M."/>
            <person name="Smith R.K. Jr."/>
            <person name="Garg J."/>
            <person name="Pearlman R.E."/>
            <person name="Karrer K.M."/>
            <person name="Sun L."/>
            <person name="Manning G."/>
            <person name="Elde N.C."/>
            <person name="Turkewitz A.P."/>
            <person name="Asai D.J."/>
            <person name="Wilkes D.E."/>
            <person name="Wang Y."/>
            <person name="Cai H."/>
            <person name="Collins K."/>
            <person name="Stewart B.A."/>
            <person name="Lee S.R."/>
            <person name="Wilamowska K."/>
            <person name="Weinberg Z."/>
            <person name="Ruzzo W.L."/>
            <person name="Wloga D."/>
            <person name="Gaertig J."/>
            <person name="Frankel J."/>
            <person name="Tsao C.-C."/>
            <person name="Gorovsky M.A."/>
            <person name="Keeling P.J."/>
            <person name="Waller R.F."/>
            <person name="Patron N.J."/>
            <person name="Cherry J.M."/>
            <person name="Stover N.A."/>
            <person name="Krieger C.J."/>
            <person name="del Toro C."/>
            <person name="Ryder H.F."/>
            <person name="Williamson S.C."/>
            <person name="Barbeau R.A."/>
            <person name="Hamilton E.P."/>
            <person name="Orias E."/>
        </authorList>
    </citation>
    <scope>NUCLEOTIDE SEQUENCE [LARGE SCALE GENOMIC DNA]</scope>
    <source>
        <strain evidence="6">SB210</strain>
    </source>
</reference>
<keyword evidence="6" id="KW-1185">Reference proteome</keyword>
<gene>
    <name evidence="5" type="ORF">TTHERM_00036960</name>
</gene>
<dbReference type="PROSITE" id="PS00674">
    <property type="entry name" value="AAA"/>
    <property type="match status" value="1"/>
</dbReference>
<dbReference type="InterPro" id="IPR027417">
    <property type="entry name" value="P-loop_NTPase"/>
</dbReference>
<protein>
    <submittedName>
        <fullName evidence="5">Vacuolar protein sorting-associated protein 4b</fullName>
    </submittedName>
</protein>
<evidence type="ECO:0000256" key="2">
    <source>
        <dbReference type="ARBA" id="ARBA00022840"/>
    </source>
</evidence>
<dbReference type="HOGENOM" id="CLU_000688_21_2_1"/>
<dbReference type="InterPro" id="IPR015415">
    <property type="entry name" value="Spast_Vps4_C"/>
</dbReference>
<dbReference type="Gene3D" id="3.40.50.300">
    <property type="entry name" value="P-loop containing nucleotide triphosphate hydrolases"/>
    <property type="match status" value="1"/>
</dbReference>
<dbReference type="OrthoDB" id="29072at2759"/>
<proteinExistence type="inferred from homology"/>
<dbReference type="FunFam" id="3.40.50.300:FF:000043">
    <property type="entry name" value="Vacuolar protein sorting-associated protein 4"/>
    <property type="match status" value="1"/>
</dbReference>
<dbReference type="InterPro" id="IPR050304">
    <property type="entry name" value="MT-severing_AAA_ATPase"/>
</dbReference>
<dbReference type="eggNOG" id="KOG0739">
    <property type="taxonomic scope" value="Eukaryota"/>
</dbReference>
<evidence type="ECO:0000256" key="1">
    <source>
        <dbReference type="ARBA" id="ARBA00022741"/>
    </source>
</evidence>
<dbReference type="InterPro" id="IPR003959">
    <property type="entry name" value="ATPase_AAA_core"/>
</dbReference>